<organism evidence="3 4">
    <name type="scientific">Microbacterium aerolatum</name>
    <dbReference type="NCBI Taxonomy" id="153731"/>
    <lineage>
        <taxon>Bacteria</taxon>
        <taxon>Bacillati</taxon>
        <taxon>Actinomycetota</taxon>
        <taxon>Actinomycetes</taxon>
        <taxon>Micrococcales</taxon>
        <taxon>Microbacteriaceae</taxon>
        <taxon>Microbacterium</taxon>
    </lineage>
</organism>
<name>A0A511AB77_9MICO</name>
<sequence length="365" mass="41278">MTEAAQLDDKGFRIVTKERLEGNAQRWRRFGEPTPAGQTLNADGTLDYGLFGPGSVVWEVLLHPATIVFQYAFQGLMQSTYRPVIAGVRDHDPLSRKTLKGTVTFFDLFERGQRNSGMHAPMWLGDTESAERMWKHLKNIHTKVAGDIIDVGEPEIGGYAAAGARDAMWAALTEMHSMLWLYENLAFRDGKLPHKLSPEKRDQYFTEVAAYCRLVGAPEEDIPHSKADMDALYAKYSHLFGTPATMAIWPDTGEDFAKQMFGLFKRNFHRSQLPALWYAGVLDHGLFRQLAAGSSSGKMRQSMGMGPVRSWFAVLGAKLALPFVWVMQRGRFERHYMRLMWGPDGVKLIQAARKLQTEVTGRKYR</sequence>
<dbReference type="InterPro" id="IPR018713">
    <property type="entry name" value="MPAB/Lcp_cat_dom"/>
</dbReference>
<dbReference type="RefSeq" id="WP_147038083.1">
    <property type="nucleotide sequence ID" value="NZ_BJUW01000002.1"/>
</dbReference>
<proteinExistence type="predicted"/>
<gene>
    <name evidence="3" type="ORF">MAE01_06140</name>
</gene>
<dbReference type="PANTHER" id="PTHR36151">
    <property type="entry name" value="BLR2777 PROTEIN"/>
    <property type="match status" value="1"/>
</dbReference>
<keyword evidence="1" id="KW-1133">Transmembrane helix</keyword>
<dbReference type="Proteomes" id="UP000321225">
    <property type="component" value="Unassembled WGS sequence"/>
</dbReference>
<evidence type="ECO:0000259" key="2">
    <source>
        <dbReference type="Pfam" id="PF09995"/>
    </source>
</evidence>
<reference evidence="3 4" key="1">
    <citation type="submission" date="2019-07" db="EMBL/GenBank/DDBJ databases">
        <title>Whole genome shotgun sequence of Microbacterium aerolatum NBRC 103071.</title>
        <authorList>
            <person name="Hosoyama A."/>
            <person name="Uohara A."/>
            <person name="Ohji S."/>
            <person name="Ichikawa N."/>
        </authorList>
    </citation>
    <scope>NUCLEOTIDE SEQUENCE [LARGE SCALE GENOMIC DNA]</scope>
    <source>
        <strain evidence="3 4">NBRC 103071</strain>
    </source>
</reference>
<dbReference type="GO" id="GO:0016491">
    <property type="term" value="F:oxidoreductase activity"/>
    <property type="evidence" value="ECO:0007669"/>
    <property type="project" value="InterPro"/>
</dbReference>
<feature type="domain" description="ER-bound oxygenase mpaB/mpaB'/Rubber oxygenase catalytic" evidence="2">
    <location>
        <begin position="58"/>
        <end position="308"/>
    </location>
</feature>
<dbReference type="PANTHER" id="PTHR36151:SF3">
    <property type="entry name" value="ER-BOUND OXYGENASE MPAB_MPAB'_RUBBER OXYGENASE CATALYTIC DOMAIN-CONTAINING PROTEIN"/>
    <property type="match status" value="1"/>
</dbReference>
<protein>
    <recommendedName>
        <fullName evidence="2">ER-bound oxygenase mpaB/mpaB'/Rubber oxygenase catalytic domain-containing protein</fullName>
    </recommendedName>
</protein>
<keyword evidence="1" id="KW-0812">Transmembrane</keyword>
<dbReference type="EMBL" id="BJUW01000002">
    <property type="protein sequence ID" value="GEK85438.1"/>
    <property type="molecule type" value="Genomic_DNA"/>
</dbReference>
<accession>A0A511AB77</accession>
<dbReference type="Pfam" id="PF09995">
    <property type="entry name" value="MPAB_Lcp_cat"/>
    <property type="match status" value="1"/>
</dbReference>
<comment type="caution">
    <text evidence="3">The sequence shown here is derived from an EMBL/GenBank/DDBJ whole genome shotgun (WGS) entry which is preliminary data.</text>
</comment>
<evidence type="ECO:0000313" key="3">
    <source>
        <dbReference type="EMBL" id="GEK85438.1"/>
    </source>
</evidence>
<keyword evidence="4" id="KW-1185">Reference proteome</keyword>
<keyword evidence="1" id="KW-0472">Membrane</keyword>
<evidence type="ECO:0000313" key="4">
    <source>
        <dbReference type="Proteomes" id="UP000321225"/>
    </source>
</evidence>
<dbReference type="AlphaFoldDB" id="A0A511AB77"/>
<evidence type="ECO:0000256" key="1">
    <source>
        <dbReference type="SAM" id="Phobius"/>
    </source>
</evidence>
<dbReference type="OrthoDB" id="108890at2"/>
<feature type="transmembrane region" description="Helical" evidence="1">
    <location>
        <begin position="308"/>
        <end position="327"/>
    </location>
</feature>